<dbReference type="GO" id="GO:0035485">
    <property type="term" value="F:adenine/guanine mispair binding"/>
    <property type="evidence" value="ECO:0007669"/>
    <property type="project" value="TreeGrafter"/>
</dbReference>
<dbReference type="InterPro" id="IPR004035">
    <property type="entry name" value="Endouclease-III_FeS-bd_BS"/>
</dbReference>
<keyword evidence="7" id="KW-0004">4Fe-4S</keyword>
<dbReference type="GO" id="GO:0032357">
    <property type="term" value="F:oxidized purine DNA binding"/>
    <property type="evidence" value="ECO:0007669"/>
    <property type="project" value="TreeGrafter"/>
</dbReference>
<dbReference type="EMBL" id="BMQL01000063">
    <property type="protein sequence ID" value="GGR34297.1"/>
    <property type="molecule type" value="Genomic_DNA"/>
</dbReference>
<dbReference type="GO" id="GO:0034039">
    <property type="term" value="F:8-oxo-7,8-dihydroguanine DNA N-glycosylase activity"/>
    <property type="evidence" value="ECO:0007669"/>
    <property type="project" value="TreeGrafter"/>
</dbReference>
<dbReference type="PROSITE" id="PS00764">
    <property type="entry name" value="ENDONUCLEASE_III_1"/>
    <property type="match status" value="1"/>
</dbReference>
<dbReference type="CDD" id="cd00056">
    <property type="entry name" value="ENDO3c"/>
    <property type="match status" value="1"/>
</dbReference>
<sequence>MNLPALHAALLGWFSVQRRDLPWRVTDEQGRRDPYRVWVSEVLLQQTQVVRGRVYFERFLTAFPTVQALASAPQEAVLKAWEGCGYYARARNLHRAAQQIVQSGLPSTYEGWRALPGVGPYTAAAVASLAFGEAQAVLDGNVRRVLSRLYAVEEPTPRWAQETADALLDSDHPGEWNEALMDLGATICTPANPRCAECPLSAQCAAFASGDPAQYPAPKKRAAVRQISAVALLIGTAQQAYLEPRTGALLGGLWGLPLEEVGPDEDEAAALLRLTARLGAATGRRLGTAQHSMTHRTLAVTVYAAEADLPLTPVVQRPLPRLDHKLLALDSADRVQPALF</sequence>
<dbReference type="PANTHER" id="PTHR42944">
    <property type="entry name" value="ADENINE DNA GLYCOSYLASE"/>
    <property type="match status" value="1"/>
</dbReference>
<keyword evidence="11" id="KW-0408">Iron</keyword>
<dbReference type="FunFam" id="1.10.340.30:FF:000002">
    <property type="entry name" value="Adenine DNA glycosylase"/>
    <property type="match status" value="1"/>
</dbReference>
<reference evidence="16" key="1">
    <citation type="journal article" date="2014" name="Int. J. Syst. Evol. Microbiol.">
        <title>Complete genome sequence of Corynebacterium casei LMG S-19264T (=DSM 44701T), isolated from a smear-ripened cheese.</title>
        <authorList>
            <consortium name="US DOE Joint Genome Institute (JGI-PGF)"/>
            <person name="Walter F."/>
            <person name="Albersmeier A."/>
            <person name="Kalinowski J."/>
            <person name="Ruckert C."/>
        </authorList>
    </citation>
    <scope>NUCLEOTIDE SEQUENCE</scope>
    <source>
        <strain evidence="16">JCM 31311</strain>
    </source>
</reference>
<keyword evidence="9" id="KW-0227">DNA damage</keyword>
<comment type="catalytic activity">
    <reaction evidence="1">
        <text>Hydrolyzes free adenine bases from 7,8-dihydro-8-oxoguanine:adenine mismatched double-stranded DNA, leaving an apurinic site.</text>
        <dbReference type="EC" id="3.2.2.31"/>
    </reaction>
</comment>
<dbReference type="InterPro" id="IPR023170">
    <property type="entry name" value="HhH_base_excis_C"/>
</dbReference>
<evidence type="ECO:0000256" key="14">
    <source>
        <dbReference type="ARBA" id="ARBA00023295"/>
    </source>
</evidence>
<dbReference type="EC" id="3.2.2.31" evidence="5"/>
<dbReference type="GO" id="GO:0006284">
    <property type="term" value="P:base-excision repair"/>
    <property type="evidence" value="ECO:0007669"/>
    <property type="project" value="InterPro"/>
</dbReference>
<protein>
    <recommendedName>
        <fullName evidence="6">Adenine DNA glycosylase</fullName>
        <ecNumber evidence="5">3.2.2.31</ecNumber>
    </recommendedName>
</protein>
<dbReference type="Pfam" id="PF00730">
    <property type="entry name" value="HhH-GPD"/>
    <property type="match status" value="1"/>
</dbReference>
<evidence type="ECO:0000313" key="17">
    <source>
        <dbReference type="Proteomes" id="UP000603865"/>
    </source>
</evidence>
<keyword evidence="17" id="KW-1185">Reference proteome</keyword>
<dbReference type="InterPro" id="IPR003651">
    <property type="entry name" value="Endonuclease3_FeS-loop_motif"/>
</dbReference>
<evidence type="ECO:0000256" key="12">
    <source>
        <dbReference type="ARBA" id="ARBA00023014"/>
    </source>
</evidence>
<dbReference type="GO" id="GO:0006298">
    <property type="term" value="P:mismatch repair"/>
    <property type="evidence" value="ECO:0007669"/>
    <property type="project" value="TreeGrafter"/>
</dbReference>
<evidence type="ECO:0000256" key="5">
    <source>
        <dbReference type="ARBA" id="ARBA00012045"/>
    </source>
</evidence>
<accession>A0A918FEJ8</accession>
<evidence type="ECO:0000256" key="13">
    <source>
        <dbReference type="ARBA" id="ARBA00023204"/>
    </source>
</evidence>
<dbReference type="Gene3D" id="1.10.1670.10">
    <property type="entry name" value="Helix-hairpin-Helix base-excision DNA repair enzymes (C-terminal)"/>
    <property type="match status" value="1"/>
</dbReference>
<proteinExistence type="inferred from homology"/>
<dbReference type="RefSeq" id="WP_189093300.1">
    <property type="nucleotide sequence ID" value="NZ_BMQL01000063.1"/>
</dbReference>
<dbReference type="Gene3D" id="3.90.79.10">
    <property type="entry name" value="Nucleoside Triphosphate Pyrophosphohydrolase"/>
    <property type="match status" value="1"/>
</dbReference>
<dbReference type="NCBIfam" id="TIGR01084">
    <property type="entry name" value="mutY"/>
    <property type="match status" value="1"/>
</dbReference>
<dbReference type="SUPFAM" id="SSF55811">
    <property type="entry name" value="Nudix"/>
    <property type="match status" value="1"/>
</dbReference>
<dbReference type="InterPro" id="IPR003265">
    <property type="entry name" value="HhH-GPD_domain"/>
</dbReference>
<dbReference type="Gene3D" id="1.10.340.30">
    <property type="entry name" value="Hypothetical protein, domain 2"/>
    <property type="match status" value="1"/>
</dbReference>
<comment type="similarity">
    <text evidence="4">Belongs to the Nth/MutY family.</text>
</comment>
<dbReference type="Proteomes" id="UP000603865">
    <property type="component" value="Unassembled WGS sequence"/>
</dbReference>
<dbReference type="SMART" id="SM00525">
    <property type="entry name" value="FES"/>
    <property type="match status" value="1"/>
</dbReference>
<feature type="domain" description="HhH-GPD" evidence="15">
    <location>
        <begin position="43"/>
        <end position="186"/>
    </location>
</feature>
<dbReference type="GO" id="GO:0000701">
    <property type="term" value="F:purine-specific mismatch base pair DNA N-glycosylase activity"/>
    <property type="evidence" value="ECO:0007669"/>
    <property type="project" value="UniProtKB-EC"/>
</dbReference>
<dbReference type="InterPro" id="IPR005760">
    <property type="entry name" value="A/G_AdeGlyc_MutY"/>
</dbReference>
<keyword evidence="8" id="KW-0479">Metal-binding</keyword>
<comment type="cofactor">
    <cofactor evidence="2">
        <name>[4Fe-4S] cluster</name>
        <dbReference type="ChEBI" id="CHEBI:49883"/>
    </cofactor>
</comment>
<comment type="function">
    <text evidence="3">Adenine glycosylase active on G-A mispairs. MutY also corrects error-prone DNA synthesis past GO lesions which are due to the oxidatively damaged form of guanine: 7,8-dihydro-8-oxoguanine (8-oxo-dGTP).</text>
</comment>
<dbReference type="SUPFAM" id="SSF48150">
    <property type="entry name" value="DNA-glycosylase"/>
    <property type="match status" value="1"/>
</dbReference>
<comment type="caution">
    <text evidence="16">The sequence shown here is derived from an EMBL/GenBank/DDBJ whole genome shotgun (WGS) entry which is preliminary data.</text>
</comment>
<evidence type="ECO:0000256" key="2">
    <source>
        <dbReference type="ARBA" id="ARBA00001966"/>
    </source>
</evidence>
<evidence type="ECO:0000256" key="10">
    <source>
        <dbReference type="ARBA" id="ARBA00022801"/>
    </source>
</evidence>
<dbReference type="SMART" id="SM00478">
    <property type="entry name" value="ENDO3c"/>
    <property type="match status" value="1"/>
</dbReference>
<evidence type="ECO:0000256" key="7">
    <source>
        <dbReference type="ARBA" id="ARBA00022485"/>
    </source>
</evidence>
<evidence type="ECO:0000256" key="9">
    <source>
        <dbReference type="ARBA" id="ARBA00022763"/>
    </source>
</evidence>
<evidence type="ECO:0000256" key="8">
    <source>
        <dbReference type="ARBA" id="ARBA00022723"/>
    </source>
</evidence>
<dbReference type="InterPro" id="IPR015797">
    <property type="entry name" value="NUDIX_hydrolase-like_dom_sf"/>
</dbReference>
<dbReference type="GO" id="GO:0046872">
    <property type="term" value="F:metal ion binding"/>
    <property type="evidence" value="ECO:0007669"/>
    <property type="project" value="UniProtKB-KW"/>
</dbReference>
<evidence type="ECO:0000256" key="4">
    <source>
        <dbReference type="ARBA" id="ARBA00008343"/>
    </source>
</evidence>
<evidence type="ECO:0000259" key="15">
    <source>
        <dbReference type="SMART" id="SM00478"/>
    </source>
</evidence>
<keyword evidence="12" id="KW-0411">Iron-sulfur</keyword>
<evidence type="ECO:0000313" key="16">
    <source>
        <dbReference type="EMBL" id="GGR34297.1"/>
    </source>
</evidence>
<reference evidence="16" key="2">
    <citation type="submission" date="2020-09" db="EMBL/GenBank/DDBJ databases">
        <authorList>
            <person name="Sun Q."/>
            <person name="Ohkuma M."/>
        </authorList>
    </citation>
    <scope>NUCLEOTIDE SEQUENCE</scope>
    <source>
        <strain evidence="16">JCM 31311</strain>
    </source>
</reference>
<organism evidence="16 17">
    <name type="scientific">Deinococcus ruber</name>
    <dbReference type="NCBI Taxonomy" id="1848197"/>
    <lineage>
        <taxon>Bacteria</taxon>
        <taxon>Thermotogati</taxon>
        <taxon>Deinococcota</taxon>
        <taxon>Deinococci</taxon>
        <taxon>Deinococcales</taxon>
        <taxon>Deinococcaceae</taxon>
        <taxon>Deinococcus</taxon>
    </lineage>
</organism>
<evidence type="ECO:0000256" key="11">
    <source>
        <dbReference type="ARBA" id="ARBA00023004"/>
    </source>
</evidence>
<keyword evidence="14" id="KW-0326">Glycosidase</keyword>
<gene>
    <name evidence="16" type="ORF">GCM10008957_50540</name>
</gene>
<dbReference type="InterPro" id="IPR044298">
    <property type="entry name" value="MIG/MutY"/>
</dbReference>
<evidence type="ECO:0000256" key="3">
    <source>
        <dbReference type="ARBA" id="ARBA00002933"/>
    </source>
</evidence>
<evidence type="ECO:0000256" key="6">
    <source>
        <dbReference type="ARBA" id="ARBA00022023"/>
    </source>
</evidence>
<name>A0A918FEJ8_9DEIO</name>
<dbReference type="GO" id="GO:0051539">
    <property type="term" value="F:4 iron, 4 sulfur cluster binding"/>
    <property type="evidence" value="ECO:0007669"/>
    <property type="project" value="UniProtKB-KW"/>
</dbReference>
<keyword evidence="13" id="KW-0234">DNA repair</keyword>
<dbReference type="InterPro" id="IPR011257">
    <property type="entry name" value="DNA_glycosylase"/>
</dbReference>
<evidence type="ECO:0000256" key="1">
    <source>
        <dbReference type="ARBA" id="ARBA00000843"/>
    </source>
</evidence>
<keyword evidence="10" id="KW-0378">Hydrolase</keyword>
<dbReference type="PANTHER" id="PTHR42944:SF1">
    <property type="entry name" value="ADENINE DNA GLYCOSYLASE"/>
    <property type="match status" value="1"/>
</dbReference>
<dbReference type="AlphaFoldDB" id="A0A918FEJ8"/>